<dbReference type="Proteomes" id="UP000595703">
    <property type="component" value="Chromosome"/>
</dbReference>
<gene>
    <name evidence="3" type="ORF">RVR_7911</name>
</gene>
<feature type="region of interest" description="Disordered" evidence="1">
    <location>
        <begin position="73"/>
        <end position="121"/>
    </location>
</feature>
<reference evidence="3 4" key="4">
    <citation type="journal article" date="2020" name="Sci. Rep.">
        <title>beta-carboline chemical signals induce reveromycin production through a LuxR family regulator in Streptomyces sp. SN-593.</title>
        <authorList>
            <person name="Panthee S."/>
            <person name="Kito N."/>
            <person name="Hayashi T."/>
            <person name="Shimizu T."/>
            <person name="Ishikawa J."/>
            <person name="Hamamoto H."/>
            <person name="Osada H."/>
            <person name="Takahashi S."/>
        </authorList>
    </citation>
    <scope>NUCLEOTIDE SEQUENCE [LARGE SCALE GENOMIC DNA]</scope>
    <source>
        <strain evidence="3 4">SN-593</strain>
    </source>
</reference>
<evidence type="ECO:0000256" key="1">
    <source>
        <dbReference type="SAM" id="MobiDB-lite"/>
    </source>
</evidence>
<reference evidence="3 4" key="2">
    <citation type="journal article" date="2011" name="J. Antibiot.">
        <title>Furaquinocins I and J: novel polyketide isoprenoid hybrid compounds from Streptomyces reveromyceticus SN-593.</title>
        <authorList>
            <person name="Panthee S."/>
            <person name="Takahashi S."/>
            <person name="Takagi H."/>
            <person name="Nogawa T."/>
            <person name="Oowada E."/>
            <person name="Uramoto M."/>
            <person name="Osada H."/>
        </authorList>
    </citation>
    <scope>NUCLEOTIDE SEQUENCE [LARGE SCALE GENOMIC DNA]</scope>
    <source>
        <strain evidence="3 4">SN-593</strain>
    </source>
</reference>
<dbReference type="EMBL" id="AP018365">
    <property type="protein sequence ID" value="BBB00774.1"/>
    <property type="molecule type" value="Genomic_DNA"/>
</dbReference>
<dbReference type="KEGG" id="arev:RVR_7911"/>
<name>A0A7U3UY67_9ACTN</name>
<accession>A0A7U3UY67</accession>
<evidence type="ECO:0000313" key="3">
    <source>
        <dbReference type="EMBL" id="BBB00774.1"/>
    </source>
</evidence>
<dbReference type="AlphaFoldDB" id="A0A7U3UY67"/>
<feature type="compositionally biased region" description="Polar residues" evidence="1">
    <location>
        <begin position="109"/>
        <end position="121"/>
    </location>
</feature>
<keyword evidence="2" id="KW-0812">Transmembrane</keyword>
<keyword evidence="2" id="KW-1133">Transmembrane helix</keyword>
<feature type="transmembrane region" description="Helical" evidence="2">
    <location>
        <begin position="34"/>
        <end position="55"/>
    </location>
</feature>
<keyword evidence="2" id="KW-0472">Membrane</keyword>
<evidence type="ECO:0000256" key="2">
    <source>
        <dbReference type="SAM" id="Phobius"/>
    </source>
</evidence>
<protein>
    <submittedName>
        <fullName evidence="3">Uncharacterized protein</fullName>
    </submittedName>
</protein>
<keyword evidence="4" id="KW-1185">Reference proteome</keyword>
<organism evidence="3 4">
    <name type="scientific">Actinacidiphila reveromycinica</name>
    <dbReference type="NCBI Taxonomy" id="659352"/>
    <lineage>
        <taxon>Bacteria</taxon>
        <taxon>Bacillati</taxon>
        <taxon>Actinomycetota</taxon>
        <taxon>Actinomycetes</taxon>
        <taxon>Kitasatosporales</taxon>
        <taxon>Streptomycetaceae</taxon>
        <taxon>Actinacidiphila</taxon>
    </lineage>
</organism>
<reference evidence="3 4" key="3">
    <citation type="journal article" date="2011" name="Nat. Chem. Biol.">
        <title>Reveromycin A biosynthesis uses RevG and RevJ for stereospecific spiroacetal formation.</title>
        <authorList>
            <person name="Takahashi S."/>
            <person name="Toyoda A."/>
            <person name="Sekiyama Y."/>
            <person name="Takagi H."/>
            <person name="Nogawa T."/>
            <person name="Uramoto M."/>
            <person name="Suzuki R."/>
            <person name="Koshino H."/>
            <person name="Kumano T."/>
            <person name="Panthee S."/>
            <person name="Dairi T."/>
            <person name="Ishikawa J."/>
            <person name="Ikeda H."/>
            <person name="Sakaki Y."/>
            <person name="Osada H."/>
        </authorList>
    </citation>
    <scope>NUCLEOTIDE SEQUENCE [LARGE SCALE GENOMIC DNA]</scope>
    <source>
        <strain evidence="3 4">SN-593</strain>
    </source>
</reference>
<feature type="transmembrane region" description="Helical" evidence="2">
    <location>
        <begin position="9"/>
        <end position="28"/>
    </location>
</feature>
<proteinExistence type="predicted"/>
<sequence length="121" mass="12321">MGMSRSRKITVIVVAVVLTASTPFFWLLDNPDTGQLVAASVQGATGIAALVWALMQSPTSNQQPGFVVADTGRAKATGGGRASTGVQRPQEAGNVSIRVERTGDATSDGPGSSANTGIDFS</sequence>
<evidence type="ECO:0000313" key="4">
    <source>
        <dbReference type="Proteomes" id="UP000595703"/>
    </source>
</evidence>
<reference evidence="3 4" key="1">
    <citation type="journal article" date="2010" name="J. Bacteriol.">
        <title>Biochemical characterization of a novel indole prenyltransferase from Streptomyces sp. SN-593.</title>
        <authorList>
            <person name="Takahashi S."/>
            <person name="Takagi H."/>
            <person name="Toyoda A."/>
            <person name="Uramoto M."/>
            <person name="Nogawa T."/>
            <person name="Ueki M."/>
            <person name="Sakaki Y."/>
            <person name="Osada H."/>
        </authorList>
    </citation>
    <scope>NUCLEOTIDE SEQUENCE [LARGE SCALE GENOMIC DNA]</scope>
    <source>
        <strain evidence="3 4">SN-593</strain>
    </source>
</reference>